<evidence type="ECO:0000313" key="1">
    <source>
        <dbReference type="EMBL" id="KAF5327009.1"/>
    </source>
</evidence>
<gene>
    <name evidence="1" type="ORF">D9619_004882</name>
</gene>
<dbReference type="Gene3D" id="3.80.10.10">
    <property type="entry name" value="Ribonuclease Inhibitor"/>
    <property type="match status" value="1"/>
</dbReference>
<keyword evidence="2" id="KW-1185">Reference proteome</keyword>
<evidence type="ECO:0008006" key="3">
    <source>
        <dbReference type="Google" id="ProtNLM"/>
    </source>
</evidence>
<dbReference type="OrthoDB" id="3232239at2759"/>
<accession>A0A8H5BPU3</accession>
<proteinExistence type="predicted"/>
<dbReference type="EMBL" id="JAACJJ010000014">
    <property type="protein sequence ID" value="KAF5327009.1"/>
    <property type="molecule type" value="Genomic_DNA"/>
</dbReference>
<evidence type="ECO:0000313" key="2">
    <source>
        <dbReference type="Proteomes" id="UP000567179"/>
    </source>
</evidence>
<dbReference type="InterPro" id="IPR032675">
    <property type="entry name" value="LRR_dom_sf"/>
</dbReference>
<dbReference type="AlphaFoldDB" id="A0A8H5BPU3"/>
<name>A0A8H5BPU3_9AGAR</name>
<organism evidence="1 2">
    <name type="scientific">Psilocybe cf. subviscida</name>
    <dbReference type="NCBI Taxonomy" id="2480587"/>
    <lineage>
        <taxon>Eukaryota</taxon>
        <taxon>Fungi</taxon>
        <taxon>Dikarya</taxon>
        <taxon>Basidiomycota</taxon>
        <taxon>Agaricomycotina</taxon>
        <taxon>Agaricomycetes</taxon>
        <taxon>Agaricomycetidae</taxon>
        <taxon>Agaricales</taxon>
        <taxon>Agaricineae</taxon>
        <taxon>Strophariaceae</taxon>
        <taxon>Psilocybe</taxon>
    </lineage>
</organism>
<reference evidence="1 2" key="1">
    <citation type="journal article" date="2020" name="ISME J.">
        <title>Uncovering the hidden diversity of litter-decomposition mechanisms in mushroom-forming fungi.</title>
        <authorList>
            <person name="Floudas D."/>
            <person name="Bentzer J."/>
            <person name="Ahren D."/>
            <person name="Johansson T."/>
            <person name="Persson P."/>
            <person name="Tunlid A."/>
        </authorList>
    </citation>
    <scope>NUCLEOTIDE SEQUENCE [LARGE SCALE GENOMIC DNA]</scope>
    <source>
        <strain evidence="1 2">CBS 101986</strain>
    </source>
</reference>
<comment type="caution">
    <text evidence="1">The sequence shown here is derived from an EMBL/GenBank/DDBJ whole genome shotgun (WGS) entry which is preliminary data.</text>
</comment>
<protein>
    <recommendedName>
        <fullName evidence="3">F-box domain-containing protein</fullName>
    </recommendedName>
</protein>
<sequence>MSTLPLELHYAIIQDVLTVGDLRSLALCCSAFRDEAQGKLFFHPRISTRSQQHKFVNAILGSPARLAPLVHIYSHQSGRELHHMPGGTYAELATALRAMCNLTELSLQQTKFFPHGILDGCTFKLKVFHWGNGGLPVYQVPYILQSFLPTQSTLKHLAIRGSLVLSNESPPLQVQIITKLCPMLESLSGDKDIVDALLRNGRSIKRLQWLNEELPALTVFQLGQLEHLELLRYDIRRSTETKFATQLTALLFLEIFIEDVGPDNIANNLQFLASMPRLRILVVRKSPVTLRTLWQQSASPQLLGHDSTIQKFFERSKSVKRVFVQKYVGGAHFEEFLASENHTKVEYRVVCVDNVKLWTQNCRLE</sequence>
<dbReference type="Proteomes" id="UP000567179">
    <property type="component" value="Unassembled WGS sequence"/>
</dbReference>
<dbReference type="SUPFAM" id="SSF52047">
    <property type="entry name" value="RNI-like"/>
    <property type="match status" value="1"/>
</dbReference>